<sequence>MYPRAESHSLLKQAVRRHRVMSREGLLEKLFERLFRGLVYAQIWEDPEVDLEAMALTPECHVVAIASGGCNVLSYLTAHPARITAIDLSQAHVALNRLKLAAAQRLPSWSDYYRFFGAANSRVNPRAYDLHIAPHLDAESRAYWEGRSLHRGGRRRISIFAANAYRHGVLGRFIGAAHVAARAYGVDFRKLLAARTIEEQQRFFDTVLAPLFDKPAVRWATSNRLSLYGLGIPPAQYEALAGGRDMGSVLRDRVERLACGFSLEENYFAWQAFGRGYARDARGPLPPYLRQENFAAVKHGAGRVEVLNRSVTDYLAACPAGSRDRYVLLDAQDWMTDVQLNALWAEITRTARPGARVIFRTAAEPSLLPGRVAPALLDQWHYEAEASRAFTARDRSAIYGGFHLYVLKP</sequence>
<dbReference type="EMBL" id="JAJISD010000005">
    <property type="protein sequence ID" value="MCC8429950.1"/>
    <property type="molecule type" value="Genomic_DNA"/>
</dbReference>
<dbReference type="Proteomes" id="UP001198862">
    <property type="component" value="Unassembled WGS sequence"/>
</dbReference>
<dbReference type="SUPFAM" id="SSF53335">
    <property type="entry name" value="S-adenosyl-L-methionine-dependent methyltransferases"/>
    <property type="match status" value="1"/>
</dbReference>
<dbReference type="InterPro" id="IPR029063">
    <property type="entry name" value="SAM-dependent_MTases_sf"/>
</dbReference>
<comment type="caution">
    <text evidence="1">The sequence shown here is derived from an EMBL/GenBank/DDBJ whole genome shotgun (WGS) entry which is preliminary data.</text>
</comment>
<dbReference type="PANTHER" id="PTHR47473:SF1">
    <property type="entry name" value="METHYLTRANSFERASE DOMAIN-CONTAINING PROTEIN"/>
    <property type="match status" value="1"/>
</dbReference>
<proteinExistence type="predicted"/>
<name>A0ABS8KV58_9HYPH</name>
<organism evidence="1 2">
    <name type="scientific">Reyranella aquatilis</name>
    <dbReference type="NCBI Taxonomy" id="2035356"/>
    <lineage>
        <taxon>Bacteria</taxon>
        <taxon>Pseudomonadati</taxon>
        <taxon>Pseudomonadota</taxon>
        <taxon>Alphaproteobacteria</taxon>
        <taxon>Hyphomicrobiales</taxon>
        <taxon>Reyranellaceae</taxon>
        <taxon>Reyranella</taxon>
    </lineage>
</organism>
<dbReference type="InterPro" id="IPR021829">
    <property type="entry name" value="DUF3419"/>
</dbReference>
<evidence type="ECO:0000313" key="1">
    <source>
        <dbReference type="EMBL" id="MCC8429950.1"/>
    </source>
</evidence>
<dbReference type="Pfam" id="PF11899">
    <property type="entry name" value="DUF3419"/>
    <property type="match status" value="1"/>
</dbReference>
<dbReference type="PANTHER" id="PTHR47473">
    <property type="entry name" value="BTA1P"/>
    <property type="match status" value="1"/>
</dbReference>
<reference evidence="1 2" key="1">
    <citation type="submission" date="2021-11" db="EMBL/GenBank/DDBJ databases">
        <authorList>
            <person name="Lee D.-H."/>
            <person name="Kim S.-B."/>
        </authorList>
    </citation>
    <scope>NUCLEOTIDE SEQUENCE [LARGE SCALE GENOMIC DNA]</scope>
    <source>
        <strain evidence="1 2">KCTC 52223</strain>
    </source>
</reference>
<evidence type="ECO:0000313" key="2">
    <source>
        <dbReference type="Proteomes" id="UP001198862"/>
    </source>
</evidence>
<protein>
    <submittedName>
        <fullName evidence="1">DUF3419 family protein</fullName>
    </submittedName>
</protein>
<gene>
    <name evidence="1" type="ORF">LJ725_13300</name>
</gene>
<dbReference type="RefSeq" id="WP_230551342.1">
    <property type="nucleotide sequence ID" value="NZ_JAJISD010000005.1"/>
</dbReference>
<keyword evidence="2" id="KW-1185">Reference proteome</keyword>
<accession>A0ABS8KV58</accession>